<dbReference type="OrthoDB" id="210273at2"/>
<dbReference type="EMBL" id="CP001034">
    <property type="protein sequence ID" value="ACB85126.1"/>
    <property type="molecule type" value="Genomic_DNA"/>
</dbReference>
<dbReference type="SUPFAM" id="SSF69360">
    <property type="entry name" value="Cell wall binding repeat"/>
    <property type="match status" value="2"/>
</dbReference>
<sequence length="419" mass="47645">MTSRRLLIVFLFTLLILVGCNNETEVKESKEMEEPTTTVKGIEDFNFIVEPKYEDAWPFSEGLARVKLDGLWGFVDEDGKEEIEPKYEHASRFSEGYSSIRLDGESGYIDKTGEYLKEPKFDRALSFNDGIALVELDGKQGIIDEKGNYVIEPVFDSLKPTIANNLIVASPHEKDGNYYGYINKEGEYIIDPNYSRAKNFSKGLAAVECKDTDLWGFIDEKGEYVIEPKFNNARSFTGQEELAAVSIEDYIEVERELNDDKTEVKEHVELWGFIDKSGEYAIEPQFKTANEFRDGMASVTNFEGKIGYINQKGDYIIEPQYTGADIFKDGINRVQKDGKDGFINEEGEYIIEPNYLSAWPYEGEGFVSVDTGEQQTIYNLDGEIEFKVDPDIDWLGHISKETAVIIIDGEYGYVEIENN</sequence>
<dbReference type="InParanoid" id="B2A424"/>
<organism evidence="1 2">
    <name type="scientific">Natranaerobius thermophilus (strain ATCC BAA-1301 / DSM 18059 / JW/NM-WN-LF)</name>
    <dbReference type="NCBI Taxonomy" id="457570"/>
    <lineage>
        <taxon>Bacteria</taxon>
        <taxon>Bacillati</taxon>
        <taxon>Bacillota</taxon>
        <taxon>Clostridia</taxon>
        <taxon>Natranaerobiales</taxon>
        <taxon>Natranaerobiaceae</taxon>
        <taxon>Natranaerobius</taxon>
    </lineage>
</organism>
<keyword evidence="2" id="KW-1185">Reference proteome</keyword>
<dbReference type="AlphaFoldDB" id="B2A424"/>
<dbReference type="eggNOG" id="COG5263">
    <property type="taxonomic scope" value="Bacteria"/>
</dbReference>
<dbReference type="PANTHER" id="PTHR37841">
    <property type="entry name" value="GLR2918 PROTEIN"/>
    <property type="match status" value="1"/>
</dbReference>
<accession>B2A424</accession>
<dbReference type="RefSeq" id="WP_012447996.1">
    <property type="nucleotide sequence ID" value="NC_010718.1"/>
</dbReference>
<proteinExistence type="predicted"/>
<reference evidence="1 2" key="1">
    <citation type="submission" date="2008-04" db="EMBL/GenBank/DDBJ databases">
        <title>Complete sequence of chromosome of Natranaerobius thermophilus JW/NM-WN-LF.</title>
        <authorList>
            <consortium name="US DOE Joint Genome Institute"/>
            <person name="Copeland A."/>
            <person name="Lucas S."/>
            <person name="Lapidus A."/>
            <person name="Glavina del Rio T."/>
            <person name="Dalin E."/>
            <person name="Tice H."/>
            <person name="Bruce D."/>
            <person name="Goodwin L."/>
            <person name="Pitluck S."/>
            <person name="Chertkov O."/>
            <person name="Brettin T."/>
            <person name="Detter J.C."/>
            <person name="Han C."/>
            <person name="Kuske C.R."/>
            <person name="Schmutz J."/>
            <person name="Larimer F."/>
            <person name="Land M."/>
            <person name="Hauser L."/>
            <person name="Kyrpides N."/>
            <person name="Lykidis A."/>
            <person name="Mesbah N.M."/>
            <person name="Wiegel J."/>
        </authorList>
    </citation>
    <scope>NUCLEOTIDE SEQUENCE [LARGE SCALE GENOMIC DNA]</scope>
    <source>
        <strain evidence="2">ATCC BAA-1301 / DSM 18059 / JW/NM-WN-LF</strain>
    </source>
</reference>
<dbReference type="Proteomes" id="UP000001683">
    <property type="component" value="Chromosome"/>
</dbReference>
<gene>
    <name evidence="1" type="ordered locus">Nther_1549</name>
</gene>
<dbReference type="PANTHER" id="PTHR37841:SF1">
    <property type="entry name" value="DUF3298 DOMAIN-CONTAINING PROTEIN"/>
    <property type="match status" value="1"/>
</dbReference>
<protein>
    <submittedName>
        <fullName evidence="1">KWG Leptospira repeat protein</fullName>
    </submittedName>
</protein>
<dbReference type="Pfam" id="PF14903">
    <property type="entry name" value="WG_beta_rep"/>
    <property type="match status" value="8"/>
</dbReference>
<dbReference type="InterPro" id="IPR032774">
    <property type="entry name" value="WG_beta_rep"/>
</dbReference>
<dbReference type="KEGG" id="nth:Nther_1549"/>
<name>B2A424_NATTJ</name>
<evidence type="ECO:0000313" key="2">
    <source>
        <dbReference type="Proteomes" id="UP000001683"/>
    </source>
</evidence>
<reference evidence="1 2" key="2">
    <citation type="journal article" date="2011" name="J. Bacteriol.">
        <title>Complete genome sequence of the anaerobic, halophilic alkalithermophile Natranaerobius thermophilus JW/NM-WN-LF.</title>
        <authorList>
            <person name="Zhao B."/>
            <person name="Mesbah N.M."/>
            <person name="Dalin E."/>
            <person name="Goodwin L."/>
            <person name="Nolan M."/>
            <person name="Pitluck S."/>
            <person name="Chertkov O."/>
            <person name="Brettin T.S."/>
            <person name="Han J."/>
            <person name="Larimer F.W."/>
            <person name="Land M.L."/>
            <person name="Hauser L."/>
            <person name="Kyrpides N."/>
            <person name="Wiegel J."/>
        </authorList>
    </citation>
    <scope>NUCLEOTIDE SEQUENCE [LARGE SCALE GENOMIC DNA]</scope>
    <source>
        <strain evidence="2">ATCC BAA-1301 / DSM 18059 / JW/NM-WN-LF</strain>
    </source>
</reference>
<dbReference type="PROSITE" id="PS51257">
    <property type="entry name" value="PROKAR_LIPOPROTEIN"/>
    <property type="match status" value="1"/>
</dbReference>
<dbReference type="HOGENOM" id="CLU_681192_0_0_9"/>
<evidence type="ECO:0000313" key="1">
    <source>
        <dbReference type="EMBL" id="ACB85126.1"/>
    </source>
</evidence>